<protein>
    <submittedName>
        <fullName evidence="10">Uncharacterized protein</fullName>
    </submittedName>
</protein>
<dbReference type="SUPFAM" id="SSF55486">
    <property type="entry name" value="Metalloproteases ('zincins'), catalytic domain"/>
    <property type="match status" value="1"/>
</dbReference>
<name>A0A381XX23_9ZZZZ</name>
<evidence type="ECO:0000256" key="2">
    <source>
        <dbReference type="ARBA" id="ARBA00006040"/>
    </source>
</evidence>
<proteinExistence type="inferred from homology"/>
<keyword evidence="6" id="KW-0862">Zinc</keyword>
<dbReference type="GO" id="GO:0004222">
    <property type="term" value="F:metalloendopeptidase activity"/>
    <property type="evidence" value="ECO:0007669"/>
    <property type="project" value="InterPro"/>
</dbReference>
<dbReference type="Pfam" id="PF01432">
    <property type="entry name" value="Peptidase_M3"/>
    <property type="match status" value="1"/>
</dbReference>
<keyword evidence="4" id="KW-0479">Metal-binding</keyword>
<evidence type="ECO:0000256" key="5">
    <source>
        <dbReference type="ARBA" id="ARBA00022801"/>
    </source>
</evidence>
<dbReference type="Gene3D" id="1.10.1370.10">
    <property type="entry name" value="Neurolysin, domain 3"/>
    <property type="match status" value="1"/>
</dbReference>
<accession>A0A381XX23</accession>
<dbReference type="GO" id="GO:0006508">
    <property type="term" value="P:proteolysis"/>
    <property type="evidence" value="ECO:0007669"/>
    <property type="project" value="UniProtKB-KW"/>
</dbReference>
<evidence type="ECO:0000256" key="1">
    <source>
        <dbReference type="ARBA" id="ARBA00001947"/>
    </source>
</evidence>
<dbReference type="AlphaFoldDB" id="A0A381XX23"/>
<dbReference type="Gene3D" id="3.40.390.10">
    <property type="entry name" value="Collagenase (Catalytic Domain)"/>
    <property type="match status" value="1"/>
</dbReference>
<keyword evidence="5" id="KW-0378">Hydrolase</keyword>
<dbReference type="InterPro" id="IPR045666">
    <property type="entry name" value="OpdA_N"/>
</dbReference>
<feature type="non-terminal residue" evidence="10">
    <location>
        <position position="412"/>
    </location>
</feature>
<sequence>MNNPLLDANGLPRFSEIRADHVEPALRTTLERNRADLETILSAKGEPNFNDSIIPLEELRDRLHRTWSPVSHLHGVLTSNELREAYNRCLPLMARYETEIAQDKRLFALYQKVAASLEGARKDPEQFLLDHALRDFQLAGVNLPAKKKARFKAVVEELAQLQAKFEDNLRDATAAWSCHETRRERLNGIPETVLASAHHAATAEGKQGWLLQLNQPTYIAIMTHAKDRDLRFEFYRAWATRASDEGPNAGQFDNTEIMKLILLLRAEEAELVGFKNFAAYSLATKMANSVEEVQTFLHQLLDESRSVALRELADLEQFAGIELEAWDIAYYSEKLRCERFSISDEELRPYFPLPKVLEGLFFATDKLFGITAERDDDVDTWRTDVQFFRLFDETGIEIGAFFLDLFAHQNKR</sequence>
<reference evidence="10" key="1">
    <citation type="submission" date="2018-05" db="EMBL/GenBank/DDBJ databases">
        <authorList>
            <person name="Lanie J.A."/>
            <person name="Ng W.-L."/>
            <person name="Kazmierczak K.M."/>
            <person name="Andrzejewski T.M."/>
            <person name="Davidsen T.M."/>
            <person name="Wayne K.J."/>
            <person name="Tettelin H."/>
            <person name="Glass J.I."/>
            <person name="Rusch D."/>
            <person name="Podicherti R."/>
            <person name="Tsui H.-C.T."/>
            <person name="Winkler M.E."/>
        </authorList>
    </citation>
    <scope>NUCLEOTIDE SEQUENCE</scope>
</reference>
<evidence type="ECO:0000256" key="6">
    <source>
        <dbReference type="ARBA" id="ARBA00022833"/>
    </source>
</evidence>
<dbReference type="InterPro" id="IPR045090">
    <property type="entry name" value="Pept_M3A_M3B"/>
</dbReference>
<evidence type="ECO:0000313" key="10">
    <source>
        <dbReference type="EMBL" id="SVA69032.1"/>
    </source>
</evidence>
<keyword evidence="3" id="KW-0645">Protease</keyword>
<feature type="domain" description="Peptidase M3A/M3B catalytic" evidence="8">
    <location>
        <begin position="221"/>
        <end position="412"/>
    </location>
</feature>
<gene>
    <name evidence="10" type="ORF">METZ01_LOCUS121886</name>
</gene>
<evidence type="ECO:0000256" key="3">
    <source>
        <dbReference type="ARBA" id="ARBA00022670"/>
    </source>
</evidence>
<dbReference type="InterPro" id="IPR001567">
    <property type="entry name" value="Pept_M3A_M3B_dom"/>
</dbReference>
<dbReference type="GO" id="GO:0046872">
    <property type="term" value="F:metal ion binding"/>
    <property type="evidence" value="ECO:0007669"/>
    <property type="project" value="UniProtKB-KW"/>
</dbReference>
<dbReference type="PANTHER" id="PTHR43660">
    <property type="entry name" value="DIPEPTIDYL CARBOXYPEPTIDASE"/>
    <property type="match status" value="1"/>
</dbReference>
<keyword evidence="7" id="KW-0482">Metalloprotease</keyword>
<dbReference type="InterPro" id="IPR024079">
    <property type="entry name" value="MetalloPept_cat_dom_sf"/>
</dbReference>
<organism evidence="10">
    <name type="scientific">marine metagenome</name>
    <dbReference type="NCBI Taxonomy" id="408172"/>
    <lineage>
        <taxon>unclassified sequences</taxon>
        <taxon>metagenomes</taxon>
        <taxon>ecological metagenomes</taxon>
    </lineage>
</organism>
<evidence type="ECO:0000256" key="4">
    <source>
        <dbReference type="ARBA" id="ARBA00022723"/>
    </source>
</evidence>
<evidence type="ECO:0000256" key="7">
    <source>
        <dbReference type="ARBA" id="ARBA00023049"/>
    </source>
</evidence>
<dbReference type="InterPro" id="IPR024077">
    <property type="entry name" value="Neurolysin/TOP_dom2"/>
</dbReference>
<feature type="domain" description="Oligopeptidase A N-terminal" evidence="9">
    <location>
        <begin position="30"/>
        <end position="147"/>
    </location>
</feature>
<evidence type="ECO:0000259" key="9">
    <source>
        <dbReference type="Pfam" id="PF19310"/>
    </source>
</evidence>
<dbReference type="Pfam" id="PF19310">
    <property type="entry name" value="TOP_N"/>
    <property type="match status" value="1"/>
</dbReference>
<comment type="similarity">
    <text evidence="2">Belongs to the peptidase M3 family.</text>
</comment>
<dbReference type="EMBL" id="UINC01016606">
    <property type="protein sequence ID" value="SVA69032.1"/>
    <property type="molecule type" value="Genomic_DNA"/>
</dbReference>
<dbReference type="PANTHER" id="PTHR43660:SF1">
    <property type="entry name" value="DIPEPTIDYL CARBOXYPEPTIDASE"/>
    <property type="match status" value="1"/>
</dbReference>
<evidence type="ECO:0000259" key="8">
    <source>
        <dbReference type="Pfam" id="PF01432"/>
    </source>
</evidence>
<comment type="cofactor">
    <cofactor evidence="1">
        <name>Zn(2+)</name>
        <dbReference type="ChEBI" id="CHEBI:29105"/>
    </cofactor>
</comment>
<dbReference type="Gene3D" id="1.10.1370.40">
    <property type="match status" value="1"/>
</dbReference>